<dbReference type="GO" id="GO:0005507">
    <property type="term" value="F:copper ion binding"/>
    <property type="evidence" value="ECO:0007669"/>
    <property type="project" value="InterPro"/>
</dbReference>
<feature type="domain" description="Thioredoxin" evidence="4">
    <location>
        <begin position="540"/>
        <end position="694"/>
    </location>
</feature>
<evidence type="ECO:0000313" key="6">
    <source>
        <dbReference type="Proteomes" id="UP000324233"/>
    </source>
</evidence>
<dbReference type="InterPro" id="IPR036249">
    <property type="entry name" value="Thioredoxin-like_sf"/>
</dbReference>
<feature type="domain" description="EF-hand" evidence="3">
    <location>
        <begin position="498"/>
        <end position="533"/>
    </location>
</feature>
<evidence type="ECO:0000259" key="3">
    <source>
        <dbReference type="PROSITE" id="PS50222"/>
    </source>
</evidence>
<evidence type="ECO:0000313" key="5">
    <source>
        <dbReference type="EMBL" id="QEH32253.1"/>
    </source>
</evidence>
<dbReference type="InterPro" id="IPR000866">
    <property type="entry name" value="AhpC/TSA"/>
</dbReference>
<dbReference type="InterPro" id="IPR036939">
    <property type="entry name" value="Cu2_ascorb_mOase_N_sf"/>
</dbReference>
<keyword evidence="6" id="KW-1185">Reference proteome</keyword>
<dbReference type="InterPro" id="IPR047262">
    <property type="entry name" value="PRX-like1"/>
</dbReference>
<organism evidence="5 6">
    <name type="scientific">Aquisphaera giovannonii</name>
    <dbReference type="NCBI Taxonomy" id="406548"/>
    <lineage>
        <taxon>Bacteria</taxon>
        <taxon>Pseudomonadati</taxon>
        <taxon>Planctomycetota</taxon>
        <taxon>Planctomycetia</taxon>
        <taxon>Isosphaerales</taxon>
        <taxon>Isosphaeraceae</taxon>
        <taxon>Aquisphaera</taxon>
    </lineage>
</organism>
<accession>A0A5B9VV33</accession>
<dbReference type="PANTHER" id="PTHR43640">
    <property type="entry name" value="OS07G0260300 PROTEIN"/>
    <property type="match status" value="1"/>
</dbReference>
<dbReference type="PANTHER" id="PTHR43640:SF1">
    <property type="entry name" value="THIOREDOXIN-DEPENDENT PEROXIREDOXIN"/>
    <property type="match status" value="1"/>
</dbReference>
<dbReference type="InterPro" id="IPR011992">
    <property type="entry name" value="EF-hand-dom_pair"/>
</dbReference>
<dbReference type="GO" id="GO:0005509">
    <property type="term" value="F:calcium ion binding"/>
    <property type="evidence" value="ECO:0007669"/>
    <property type="project" value="InterPro"/>
</dbReference>
<dbReference type="PROSITE" id="PS51352">
    <property type="entry name" value="THIOREDOXIN_2"/>
    <property type="match status" value="1"/>
</dbReference>
<dbReference type="Gene3D" id="1.10.238.10">
    <property type="entry name" value="EF-hand"/>
    <property type="match status" value="1"/>
</dbReference>
<dbReference type="OrthoDB" id="9788721at2"/>
<dbReference type="Pfam" id="PF00578">
    <property type="entry name" value="AhpC-TSA"/>
    <property type="match status" value="1"/>
</dbReference>
<dbReference type="SUPFAM" id="SSF49742">
    <property type="entry name" value="PHM/PNGase F"/>
    <property type="match status" value="2"/>
</dbReference>
<dbReference type="Gene3D" id="2.60.120.230">
    <property type="match status" value="1"/>
</dbReference>
<dbReference type="RefSeq" id="WP_148591301.1">
    <property type="nucleotide sequence ID" value="NZ_CP042997.1"/>
</dbReference>
<protein>
    <recommendedName>
        <fullName evidence="7">Thiol-disulfide oxidoreductase</fullName>
    </recommendedName>
</protein>
<dbReference type="InterPro" id="IPR013766">
    <property type="entry name" value="Thioredoxin_domain"/>
</dbReference>
<dbReference type="PROSITE" id="PS00018">
    <property type="entry name" value="EF_HAND_1"/>
    <property type="match status" value="1"/>
</dbReference>
<dbReference type="AlphaFoldDB" id="A0A5B9VV33"/>
<dbReference type="EMBL" id="CP042997">
    <property type="protein sequence ID" value="QEH32253.1"/>
    <property type="molecule type" value="Genomic_DNA"/>
</dbReference>
<dbReference type="SUPFAM" id="SSF52833">
    <property type="entry name" value="Thioredoxin-like"/>
    <property type="match status" value="1"/>
</dbReference>
<reference evidence="5 6" key="1">
    <citation type="submission" date="2019-08" db="EMBL/GenBank/DDBJ databases">
        <title>Deep-cultivation of Planctomycetes and their phenomic and genomic characterization uncovers novel biology.</title>
        <authorList>
            <person name="Wiegand S."/>
            <person name="Jogler M."/>
            <person name="Boedeker C."/>
            <person name="Pinto D."/>
            <person name="Vollmers J."/>
            <person name="Rivas-Marin E."/>
            <person name="Kohn T."/>
            <person name="Peeters S.H."/>
            <person name="Heuer A."/>
            <person name="Rast P."/>
            <person name="Oberbeckmann S."/>
            <person name="Bunk B."/>
            <person name="Jeske O."/>
            <person name="Meyerdierks A."/>
            <person name="Storesund J.E."/>
            <person name="Kallscheuer N."/>
            <person name="Luecker S."/>
            <person name="Lage O.M."/>
            <person name="Pohl T."/>
            <person name="Merkel B.J."/>
            <person name="Hornburger P."/>
            <person name="Mueller R.-W."/>
            <person name="Bruemmer F."/>
            <person name="Labrenz M."/>
            <person name="Spormann A.M."/>
            <person name="Op den Camp H."/>
            <person name="Overmann J."/>
            <person name="Amann R."/>
            <person name="Jetten M.S.M."/>
            <person name="Mascher T."/>
            <person name="Medema M.H."/>
            <person name="Devos D.P."/>
            <person name="Kaster A.-K."/>
            <person name="Ovreas L."/>
            <person name="Rohde M."/>
            <person name="Galperin M.Y."/>
            <person name="Jogler C."/>
        </authorList>
    </citation>
    <scope>NUCLEOTIDE SEQUENCE [LARGE SCALE GENOMIC DNA]</scope>
    <source>
        <strain evidence="5 6">OJF2</strain>
    </source>
</reference>
<feature type="region of interest" description="Disordered" evidence="2">
    <location>
        <begin position="529"/>
        <end position="552"/>
    </location>
</feature>
<dbReference type="Proteomes" id="UP000324233">
    <property type="component" value="Chromosome"/>
</dbReference>
<evidence type="ECO:0000256" key="1">
    <source>
        <dbReference type="ARBA" id="ARBA00023157"/>
    </source>
</evidence>
<dbReference type="Gene3D" id="2.60.120.310">
    <property type="entry name" value="Copper type II, ascorbate-dependent monooxygenase, N-terminal domain"/>
    <property type="match status" value="1"/>
</dbReference>
<dbReference type="GO" id="GO:0016715">
    <property type="term" value="F:oxidoreductase activity, acting on paired donors, with incorporation or reduction of molecular oxygen, reduced ascorbate as one donor, and incorporation of one atom of oxygen"/>
    <property type="evidence" value="ECO:0007669"/>
    <property type="project" value="InterPro"/>
</dbReference>
<dbReference type="PROSITE" id="PS50222">
    <property type="entry name" value="EF_HAND_2"/>
    <property type="match status" value="1"/>
</dbReference>
<keyword evidence="1" id="KW-1015">Disulfide bond</keyword>
<dbReference type="InterPro" id="IPR018247">
    <property type="entry name" value="EF_Hand_1_Ca_BS"/>
</dbReference>
<feature type="compositionally biased region" description="Low complexity" evidence="2">
    <location>
        <begin position="529"/>
        <end position="543"/>
    </location>
</feature>
<dbReference type="InterPro" id="IPR008977">
    <property type="entry name" value="PHM/PNGase_F_dom_sf"/>
</dbReference>
<dbReference type="KEGG" id="agv:OJF2_07220"/>
<dbReference type="SUPFAM" id="SSF47473">
    <property type="entry name" value="EF-hand"/>
    <property type="match status" value="1"/>
</dbReference>
<dbReference type="InterPro" id="IPR002048">
    <property type="entry name" value="EF_hand_dom"/>
</dbReference>
<sequence length="715" mass="77051">MRRLHGLILATACLGVGPGAGPQALAGGAADAPERVTFTEHVAPIVFRNCASCHRPGEAAPFPLLSYRDVKKHGHLIREVVGERTMPPWPPAEGWGHFQDERRLSREQVELIGRWVESGMAEGPADRLPALPAFPAGGWTLGTPDLVVTLPEPFDVPADGKDIYRMFVLPLNQAEDRWVTAVEIRPTARSVVHHALYFLDSTGAARKLDEAEPGPGFSRMAFPRTGSLGGWAVGATTRRLPMGLAYPLPAGSDLVVQMHLHPSGKAEREQTSFGIYLAKEPPRKRILGTQAPMLFGIGTDLRKKGIEPGDSHFTIHGTWEVPFDVDVVSIGGHAHYLCKTMKAVAELPDGKELKLFAIDDWDFNWQGRYNYAEPVRLPKGAVVRTTLVYDNSADNPRNPSDPPVKVRWGEGSLDEMGSIGLAFVAVNEADLASYKGPAIFGGGDQVGRLGRRAGPAAGAGAAARRGGQGLFGGRDPAQVLMLFDALDADRDGKLKGDEIPARLRLLMIRIDANRDGVLERAELEKALAGARDAGPAGKPGPAADSRDDPAMTDLAGHAWHPLRPAEGSKANVLVFLAKDCPVGNTYTSEITRIARDYEGKHVAVLVVHVDPDVTADDAREHAKEYGLTVPILRDPDHVLVKRAGAETVPEAAVITPDGRVAYCGRIDDRFGKLGRQRTEPSRHDLRDAIDAVLAGRPVAQARVPAIGCPIADMER</sequence>
<dbReference type="Gene3D" id="3.40.30.10">
    <property type="entry name" value="Glutaredoxin"/>
    <property type="match status" value="1"/>
</dbReference>
<name>A0A5B9VV33_9BACT</name>
<gene>
    <name evidence="5" type="ORF">OJF2_07220</name>
</gene>
<dbReference type="InterPro" id="IPR014784">
    <property type="entry name" value="Cu2_ascorb_mOase-like_C"/>
</dbReference>
<dbReference type="GO" id="GO:0016209">
    <property type="term" value="F:antioxidant activity"/>
    <property type="evidence" value="ECO:0007669"/>
    <property type="project" value="InterPro"/>
</dbReference>
<evidence type="ECO:0000259" key="4">
    <source>
        <dbReference type="PROSITE" id="PS51352"/>
    </source>
</evidence>
<evidence type="ECO:0000256" key="2">
    <source>
        <dbReference type="SAM" id="MobiDB-lite"/>
    </source>
</evidence>
<evidence type="ECO:0008006" key="7">
    <source>
        <dbReference type="Google" id="ProtNLM"/>
    </source>
</evidence>
<proteinExistence type="predicted"/>